<evidence type="ECO:0000256" key="1">
    <source>
        <dbReference type="ARBA" id="ARBA00022801"/>
    </source>
</evidence>
<evidence type="ECO:0000313" key="4">
    <source>
        <dbReference type="EMBL" id="KAK4802442.1"/>
    </source>
</evidence>
<dbReference type="SUPFAM" id="SSF53474">
    <property type="entry name" value="alpha/beta-Hydrolases"/>
    <property type="match status" value="1"/>
</dbReference>
<comment type="caution">
    <text evidence="4">The sequence shown here is derived from an EMBL/GenBank/DDBJ whole genome shotgun (WGS) entry which is preliminary data.</text>
</comment>
<sequence>MACNSVAILSSPAAKTTTTATGDVRREPTGLPRKSLSANDLCSGSSLWRSYSDNHISYSMNRIRASSTQPNLRYSRSHGVLPIQISTSITSKHLQSVIFDLETSRDKSLANGEDEAMVDEEQQRKEIKRANWIERLLEIRSRWSKRRQTTTNFYEEEEEEDFECNIASDEGGCRVSYGSEDEEDDEAEYDRESFIKLLSKVSLPDTKRFSQLAFLSNMAYVIPTIRGEDLRRVLGLRFVTSSIEKKAEAAAIKGKFEQDSTRVPVGDDDAPNDSPNGKTDMIHPTVAYDIAASAASYVQSQAKDIFTLGHEEQVDGRKVGRCTTEEKMEDRVYNSEAAVYMAASTMTAVVAAGEREKQEAARDLQSLHSSPCEWFVCDDYSTYTRHFVIQGSDSLASWQANLLFEPTKFEGTEGLVHRGIYEVAKGLYDQFLPEIIRHMDRYGVGAKFQFTGHSLGGSLALLVNLMLLTRKVLDPHHLWPVVTFGSPFIFCGGQKILKQLGLDEDHIHCVIMHRDIVPRAFSCSYPGQIAVLLKRLNKSFRSHPCLIRNKLLYSPMGKLFILQPDEKTSPPHPLLPIGCESALYALDKTKCGFSRSAVRAFINRPHPLHTLSYPSAYGSQGTILRDHHSSNYLKVVNEVLRVHRKVPKMVTGRETMEESQLWPLLISHSLHSWSHESHFDGGKINGKEVVTGV</sequence>
<dbReference type="Pfam" id="PF01764">
    <property type="entry name" value="Lipase_3"/>
    <property type="match status" value="1"/>
</dbReference>
<reference evidence="4 5" key="1">
    <citation type="journal article" date="2023" name="Hortic Res">
        <title>Pangenome of water caltrop reveals structural variations and asymmetric subgenome divergence after allopolyploidization.</title>
        <authorList>
            <person name="Zhang X."/>
            <person name="Chen Y."/>
            <person name="Wang L."/>
            <person name="Yuan Y."/>
            <person name="Fang M."/>
            <person name="Shi L."/>
            <person name="Lu R."/>
            <person name="Comes H.P."/>
            <person name="Ma Y."/>
            <person name="Chen Y."/>
            <person name="Huang G."/>
            <person name="Zhou Y."/>
            <person name="Zheng Z."/>
            <person name="Qiu Y."/>
        </authorList>
    </citation>
    <scope>NUCLEOTIDE SEQUENCE [LARGE SCALE GENOMIC DNA]</scope>
    <source>
        <strain evidence="4">F231</strain>
    </source>
</reference>
<feature type="region of interest" description="Disordered" evidence="2">
    <location>
        <begin position="14"/>
        <end position="36"/>
    </location>
</feature>
<dbReference type="GO" id="GO:0008970">
    <property type="term" value="F:phospholipase A1 activity"/>
    <property type="evidence" value="ECO:0007669"/>
    <property type="project" value="InterPro"/>
</dbReference>
<feature type="region of interest" description="Disordered" evidence="2">
    <location>
        <begin position="258"/>
        <end position="281"/>
    </location>
</feature>
<evidence type="ECO:0000313" key="5">
    <source>
        <dbReference type="Proteomes" id="UP001346149"/>
    </source>
</evidence>
<dbReference type="PANTHER" id="PTHR46483">
    <property type="entry name" value="PHOSPHOLIPASE A1 PLIP2, CHLOROPLASTIC"/>
    <property type="match status" value="1"/>
</dbReference>
<keyword evidence="5" id="KW-1185">Reference proteome</keyword>
<protein>
    <recommendedName>
        <fullName evidence="3">Fungal lipase-type domain-containing protein</fullName>
    </recommendedName>
</protein>
<evidence type="ECO:0000256" key="2">
    <source>
        <dbReference type="SAM" id="MobiDB-lite"/>
    </source>
</evidence>
<name>A0AAN7RFU6_TRANT</name>
<dbReference type="InterPro" id="IPR043367">
    <property type="entry name" value="PLIP1/2/3"/>
</dbReference>
<dbReference type="Gene3D" id="3.40.50.1820">
    <property type="entry name" value="alpha/beta hydrolase"/>
    <property type="match status" value="1"/>
</dbReference>
<dbReference type="InterPro" id="IPR002921">
    <property type="entry name" value="Fungal_lipase-type"/>
</dbReference>
<dbReference type="AlphaFoldDB" id="A0AAN7RFU6"/>
<dbReference type="GO" id="GO:0006629">
    <property type="term" value="P:lipid metabolic process"/>
    <property type="evidence" value="ECO:0007669"/>
    <property type="project" value="InterPro"/>
</dbReference>
<proteinExistence type="predicted"/>
<dbReference type="PANTHER" id="PTHR46483:SF1">
    <property type="entry name" value="PHOSPHOLIPASE A1 PLIP1, CHLOROPLASTIC"/>
    <property type="match status" value="1"/>
</dbReference>
<dbReference type="InterPro" id="IPR029058">
    <property type="entry name" value="AB_hydrolase_fold"/>
</dbReference>
<organism evidence="4 5">
    <name type="scientific">Trapa natans</name>
    <name type="common">Water chestnut</name>
    <dbReference type="NCBI Taxonomy" id="22666"/>
    <lineage>
        <taxon>Eukaryota</taxon>
        <taxon>Viridiplantae</taxon>
        <taxon>Streptophyta</taxon>
        <taxon>Embryophyta</taxon>
        <taxon>Tracheophyta</taxon>
        <taxon>Spermatophyta</taxon>
        <taxon>Magnoliopsida</taxon>
        <taxon>eudicotyledons</taxon>
        <taxon>Gunneridae</taxon>
        <taxon>Pentapetalae</taxon>
        <taxon>rosids</taxon>
        <taxon>malvids</taxon>
        <taxon>Myrtales</taxon>
        <taxon>Lythraceae</taxon>
        <taxon>Trapa</taxon>
    </lineage>
</organism>
<keyword evidence="1" id="KW-0378">Hydrolase</keyword>
<dbReference type="Proteomes" id="UP001346149">
    <property type="component" value="Unassembled WGS sequence"/>
</dbReference>
<dbReference type="EMBL" id="JAXQNO010000002">
    <property type="protein sequence ID" value="KAK4802442.1"/>
    <property type="molecule type" value="Genomic_DNA"/>
</dbReference>
<evidence type="ECO:0000259" key="3">
    <source>
        <dbReference type="Pfam" id="PF01764"/>
    </source>
</evidence>
<dbReference type="CDD" id="cd00519">
    <property type="entry name" value="Lipase_3"/>
    <property type="match status" value="1"/>
</dbReference>
<gene>
    <name evidence="4" type="ORF">SAY86_000645</name>
</gene>
<accession>A0AAN7RFU6</accession>
<feature type="domain" description="Fungal lipase-type" evidence="3">
    <location>
        <begin position="387"/>
        <end position="523"/>
    </location>
</feature>